<dbReference type="EMBL" id="JAMQKC010000038">
    <property type="protein sequence ID" value="MDC3418656.1"/>
    <property type="molecule type" value="Genomic_DNA"/>
</dbReference>
<dbReference type="InterPro" id="IPR003593">
    <property type="entry name" value="AAA+_ATPase"/>
</dbReference>
<dbReference type="GO" id="GO:0016887">
    <property type="term" value="F:ATP hydrolysis activity"/>
    <property type="evidence" value="ECO:0007669"/>
    <property type="project" value="InterPro"/>
</dbReference>
<protein>
    <submittedName>
        <fullName evidence="2">ATP-binding protein</fullName>
    </submittedName>
</protein>
<dbReference type="SUPFAM" id="SSF52540">
    <property type="entry name" value="P-loop containing nucleoside triphosphate hydrolases"/>
    <property type="match status" value="1"/>
</dbReference>
<dbReference type="RefSeq" id="WP_272447734.1">
    <property type="nucleotide sequence ID" value="NZ_JAMQKC010000038.1"/>
</dbReference>
<comment type="caution">
    <text evidence="2">The sequence shown here is derived from an EMBL/GenBank/DDBJ whole genome shotgun (WGS) entry which is preliminary data.</text>
</comment>
<dbReference type="PANTHER" id="PTHR23077">
    <property type="entry name" value="AAA-FAMILY ATPASE"/>
    <property type="match status" value="1"/>
</dbReference>
<sequence length="320" mass="36860">MATIEQIKALMRAHFDSNEEKFKTVVLQIAAHEAKVGHTASAREIKEIIQNPKYLNKNKVVALNNGLDILEQKMTHVHLSDLIVSVDIEEKIKRVINEYHKKDLLRKNGLMNRSKLLLAGDPGTGKTMTASVIANELYLPLYVIQFDRLITKYMGETSAKLRQVFDQIKEIRGVYLFDEFDAIGSDRNLDNDVGEMRRILNSFLQNLEDDESYSIIIAATNNPSILDNALFRRFDDVMEYKNPDIEQITRLLKMKLHGKASNDIFTEDVYKEAKGLNHADIVKACEEAVKYSILEDQLITKNILLNYIKDRKNYYKYKEA</sequence>
<keyword evidence="3" id="KW-1185">Reference proteome</keyword>
<dbReference type="InterPro" id="IPR027417">
    <property type="entry name" value="P-loop_NTPase"/>
</dbReference>
<dbReference type="GO" id="GO:0005524">
    <property type="term" value="F:ATP binding"/>
    <property type="evidence" value="ECO:0007669"/>
    <property type="project" value="UniProtKB-KW"/>
</dbReference>
<dbReference type="AlphaFoldDB" id="A0A9X3WHS2"/>
<proteinExistence type="predicted"/>
<reference evidence="2" key="1">
    <citation type="submission" date="2022-06" db="EMBL/GenBank/DDBJ databases">
        <title>Aquibacillus sp. a new bacterium isolated from soil saline samples.</title>
        <authorList>
            <person name="Galisteo C."/>
            <person name="De La Haba R."/>
            <person name="Sanchez-Porro C."/>
            <person name="Ventosa A."/>
        </authorList>
    </citation>
    <scope>NUCLEOTIDE SEQUENCE</scope>
    <source>
        <strain evidence="2">3ASR75-54</strain>
    </source>
</reference>
<dbReference type="Gene3D" id="3.40.50.300">
    <property type="entry name" value="P-loop containing nucleotide triphosphate hydrolases"/>
    <property type="match status" value="1"/>
</dbReference>
<keyword evidence="2" id="KW-0067">ATP-binding</keyword>
<dbReference type="Proteomes" id="UP001145069">
    <property type="component" value="Unassembled WGS sequence"/>
</dbReference>
<dbReference type="InterPro" id="IPR003959">
    <property type="entry name" value="ATPase_AAA_core"/>
</dbReference>
<keyword evidence="2" id="KW-0547">Nucleotide-binding</keyword>
<dbReference type="PANTHER" id="PTHR23077:SF198">
    <property type="entry name" value="ATP-DEPENDENT ZINC METALLOPROTEASE FTSH"/>
    <property type="match status" value="1"/>
</dbReference>
<organism evidence="2 3">
    <name type="scientific">Aquibacillus salsiterrae</name>
    <dbReference type="NCBI Taxonomy" id="2950439"/>
    <lineage>
        <taxon>Bacteria</taxon>
        <taxon>Bacillati</taxon>
        <taxon>Bacillota</taxon>
        <taxon>Bacilli</taxon>
        <taxon>Bacillales</taxon>
        <taxon>Bacillaceae</taxon>
        <taxon>Aquibacillus</taxon>
    </lineage>
</organism>
<dbReference type="Pfam" id="PF00004">
    <property type="entry name" value="AAA"/>
    <property type="match status" value="1"/>
</dbReference>
<evidence type="ECO:0000313" key="3">
    <source>
        <dbReference type="Proteomes" id="UP001145069"/>
    </source>
</evidence>
<evidence type="ECO:0000313" key="2">
    <source>
        <dbReference type="EMBL" id="MDC3418656.1"/>
    </source>
</evidence>
<dbReference type="InterPro" id="IPR050168">
    <property type="entry name" value="AAA_ATPase_domain"/>
</dbReference>
<dbReference type="CDD" id="cd19481">
    <property type="entry name" value="RecA-like_protease"/>
    <property type="match status" value="1"/>
</dbReference>
<name>A0A9X3WHS2_9BACI</name>
<feature type="domain" description="AAA+ ATPase" evidence="1">
    <location>
        <begin position="112"/>
        <end position="244"/>
    </location>
</feature>
<accession>A0A9X3WHS2</accession>
<gene>
    <name evidence="2" type="ORF">NC799_17505</name>
</gene>
<evidence type="ECO:0000259" key="1">
    <source>
        <dbReference type="SMART" id="SM00382"/>
    </source>
</evidence>
<dbReference type="SMART" id="SM00382">
    <property type="entry name" value="AAA"/>
    <property type="match status" value="1"/>
</dbReference>